<evidence type="ECO:0000256" key="9">
    <source>
        <dbReference type="ARBA" id="ARBA00022777"/>
    </source>
</evidence>
<dbReference type="Gene3D" id="3.30.450.40">
    <property type="match status" value="1"/>
</dbReference>
<keyword evidence="10" id="KW-0067">ATP-binding</keyword>
<evidence type="ECO:0000256" key="13">
    <source>
        <dbReference type="ARBA" id="ARBA00023136"/>
    </source>
</evidence>
<dbReference type="AlphaFoldDB" id="A0A2C9P8G8"/>
<dbReference type="Gene3D" id="3.30.565.10">
    <property type="entry name" value="Histidine kinase-like ATPase, C-terminal domain"/>
    <property type="match status" value="1"/>
</dbReference>
<dbReference type="STRING" id="689.VME0621_04075"/>
<evidence type="ECO:0000313" key="18">
    <source>
        <dbReference type="EMBL" id="AYV20909.1"/>
    </source>
</evidence>
<keyword evidence="7 14" id="KW-0812">Transmembrane</keyword>
<protein>
    <recommendedName>
        <fullName evidence="3">histidine kinase</fullName>
        <ecNumber evidence="3">2.7.13.3</ecNumber>
    </recommendedName>
</protein>
<feature type="transmembrane region" description="Helical" evidence="14">
    <location>
        <begin position="12"/>
        <end position="31"/>
    </location>
</feature>
<name>A0A2C9P8G8_9VIBR</name>
<evidence type="ECO:0000256" key="10">
    <source>
        <dbReference type="ARBA" id="ARBA00022840"/>
    </source>
</evidence>
<dbReference type="EC" id="2.7.13.3" evidence="3"/>
<evidence type="ECO:0000256" key="3">
    <source>
        <dbReference type="ARBA" id="ARBA00012438"/>
    </source>
</evidence>
<keyword evidence="8" id="KW-0547">Nucleotide-binding</keyword>
<evidence type="ECO:0000259" key="16">
    <source>
        <dbReference type="Pfam" id="PF07694"/>
    </source>
</evidence>
<evidence type="ECO:0000256" key="14">
    <source>
        <dbReference type="SAM" id="Phobius"/>
    </source>
</evidence>
<dbReference type="PANTHER" id="PTHR34220:SF10">
    <property type="entry name" value="SENSOR HISTIDINE KINASE BTSS"/>
    <property type="match status" value="1"/>
</dbReference>
<keyword evidence="9 18" id="KW-0418">Kinase</keyword>
<organism evidence="18 20">
    <name type="scientific">Vibrio mediterranei</name>
    <dbReference type="NCBI Taxonomy" id="689"/>
    <lineage>
        <taxon>Bacteria</taxon>
        <taxon>Pseudomonadati</taxon>
        <taxon>Pseudomonadota</taxon>
        <taxon>Gammaproteobacteria</taxon>
        <taxon>Vibrionales</taxon>
        <taxon>Vibrionaceae</taxon>
        <taxon>Vibrio</taxon>
    </lineage>
</organism>
<keyword evidence="4" id="KW-1003">Cell membrane</keyword>
<proteinExistence type="predicted"/>
<dbReference type="EMBL" id="CP018308">
    <property type="protein sequence ID" value="ASI88955.1"/>
    <property type="molecule type" value="Genomic_DNA"/>
</dbReference>
<dbReference type="Proteomes" id="UP000197092">
    <property type="component" value="Chromosome 1"/>
</dbReference>
<feature type="transmembrane region" description="Helical" evidence="14">
    <location>
        <begin position="43"/>
        <end position="59"/>
    </location>
</feature>
<dbReference type="SUPFAM" id="SSF55874">
    <property type="entry name" value="ATPase domain of HSP90 chaperone/DNA topoisomerase II/histidine kinase"/>
    <property type="match status" value="1"/>
</dbReference>
<dbReference type="GO" id="GO:0005524">
    <property type="term" value="F:ATP binding"/>
    <property type="evidence" value="ECO:0007669"/>
    <property type="project" value="UniProtKB-KW"/>
</dbReference>
<evidence type="ECO:0000259" key="15">
    <source>
        <dbReference type="Pfam" id="PF06580"/>
    </source>
</evidence>
<dbReference type="GO" id="GO:0000155">
    <property type="term" value="F:phosphorelay sensor kinase activity"/>
    <property type="evidence" value="ECO:0007669"/>
    <property type="project" value="InterPro"/>
</dbReference>
<reference evidence="17" key="2">
    <citation type="journal article" date="2018" name="BMC Genomics">
        <title>Comparative genomic analysis reveals the evolution and environmental adaptation strategies of vibrios.</title>
        <authorList>
            <person name="Lin H."/>
            <person name="Yu M."/>
            <person name="Wang X."/>
            <person name="Zhang X.H."/>
        </authorList>
    </citation>
    <scope>NUCLEOTIDE SEQUENCE</scope>
    <source>
        <strain evidence="17">QT6D1</strain>
    </source>
</reference>
<feature type="transmembrane region" description="Helical" evidence="14">
    <location>
        <begin position="138"/>
        <end position="159"/>
    </location>
</feature>
<feature type="domain" description="Signal transduction histidine kinase 5TM receptor LytS transmembrane region" evidence="16">
    <location>
        <begin position="25"/>
        <end position="194"/>
    </location>
</feature>
<dbReference type="PANTHER" id="PTHR34220">
    <property type="entry name" value="SENSOR HISTIDINE KINASE YPDA"/>
    <property type="match status" value="1"/>
</dbReference>
<evidence type="ECO:0000256" key="5">
    <source>
        <dbReference type="ARBA" id="ARBA00022553"/>
    </source>
</evidence>
<feature type="transmembrane region" description="Helical" evidence="14">
    <location>
        <begin position="71"/>
        <end position="90"/>
    </location>
</feature>
<comment type="subcellular location">
    <subcellularLocation>
        <location evidence="2">Cell membrane</location>
        <topology evidence="2">Multi-pass membrane protein</topology>
    </subcellularLocation>
</comment>
<evidence type="ECO:0000256" key="8">
    <source>
        <dbReference type="ARBA" id="ARBA00022741"/>
    </source>
</evidence>
<evidence type="ECO:0000256" key="4">
    <source>
        <dbReference type="ARBA" id="ARBA00022475"/>
    </source>
</evidence>
<dbReference type="Pfam" id="PF06580">
    <property type="entry name" value="His_kinase"/>
    <property type="match status" value="1"/>
</dbReference>
<keyword evidence="11 14" id="KW-1133">Transmembrane helix</keyword>
<accession>A0A2C9P8G8</accession>
<dbReference type="Pfam" id="PF15714">
    <property type="entry name" value="SpoVT_C"/>
    <property type="match status" value="1"/>
</dbReference>
<dbReference type="RefSeq" id="WP_038223941.1">
    <property type="nucleotide sequence ID" value="NZ_CP018308.1"/>
</dbReference>
<dbReference type="InterPro" id="IPR050640">
    <property type="entry name" value="Bact_2-comp_sensor_kinase"/>
</dbReference>
<dbReference type="GO" id="GO:0071555">
    <property type="term" value="P:cell wall organization"/>
    <property type="evidence" value="ECO:0007669"/>
    <property type="project" value="InterPro"/>
</dbReference>
<dbReference type="InterPro" id="IPR029016">
    <property type="entry name" value="GAF-like_dom_sf"/>
</dbReference>
<sequence>MDLIISLLQQMCVYLMLAYMLSKTPLFIPLFSVSNRLSHKLSIYVLFSSFCILGTYFGLQINDAIANTRAIGAVMGGLFGGPIVGFAVGLTGGLHRYTLGGFTDLACAISTTAEGVIGGLMHLYFLRKDKKEELFNPLVVFYITFVAELVQMLIILIVAKPFDQAYALVSDIAAPMIIANSVGAALFMSILQDRKTIFEEYSATFSRRALNIAERSVGILVHGFNSNNASKIARIIYEETNVGAVAITDHDKILAFVGIGADHHHLNRPISSQSTLDSMNNNEIIYLDGKENPYQCSISEDCKLGSALIIPLRTGDEVIGTIKLYEPKRKLFSTINMSMAEGIAQLLSSQILHGDYINKQTLLKQAEIKLLHAQVNPHFLFNALNTISAITRRDPDKARSLIQHLSQFFRSNLKQNIETVTLKEELAHVNAYLTIEKARFTDRLEVDIDIAPELLEQEVPSFTLQPLVENAIKHGISNLIEGGIIRIYSHTTQSGSEIVVEDNAGTFIAPKEGHEGLGMQIVGKRLTNQFGRDGALKIEVEKDHFTRMSFIIPSPSTRKDKRTAIAS</sequence>
<evidence type="ECO:0000256" key="11">
    <source>
        <dbReference type="ARBA" id="ARBA00022989"/>
    </source>
</evidence>
<keyword evidence="6" id="KW-0808">Transferase</keyword>
<gene>
    <name evidence="17" type="ORF">BSZ05_03440</name>
    <name evidence="18" type="ORF">ECB94_06105</name>
</gene>
<comment type="catalytic activity">
    <reaction evidence="1">
        <text>ATP + protein L-histidine = ADP + protein N-phospho-L-histidine.</text>
        <dbReference type="EC" id="2.7.13.3"/>
    </reaction>
</comment>
<dbReference type="Proteomes" id="UP000279760">
    <property type="component" value="Chromosome 1"/>
</dbReference>
<keyword evidence="5" id="KW-0597">Phosphoprotein</keyword>
<dbReference type="KEGG" id="vsh:BSZ05_03440"/>
<keyword evidence="12" id="KW-0902">Two-component regulatory system</keyword>
<feature type="transmembrane region" description="Helical" evidence="14">
    <location>
        <begin position="102"/>
        <end position="126"/>
    </location>
</feature>
<evidence type="ECO:0000313" key="20">
    <source>
        <dbReference type="Proteomes" id="UP000279760"/>
    </source>
</evidence>
<evidence type="ECO:0000256" key="1">
    <source>
        <dbReference type="ARBA" id="ARBA00000085"/>
    </source>
</evidence>
<dbReference type="InterPro" id="IPR036890">
    <property type="entry name" value="HATPase_C_sf"/>
</dbReference>
<dbReference type="SUPFAM" id="SSF55781">
    <property type="entry name" value="GAF domain-like"/>
    <property type="match status" value="1"/>
</dbReference>
<evidence type="ECO:0000256" key="12">
    <source>
        <dbReference type="ARBA" id="ARBA00023012"/>
    </source>
</evidence>
<dbReference type="EMBL" id="CP033577">
    <property type="protein sequence ID" value="AYV20909.1"/>
    <property type="molecule type" value="Genomic_DNA"/>
</dbReference>
<dbReference type="InterPro" id="IPR011620">
    <property type="entry name" value="Sig_transdc_His_kinase_LytS_TM"/>
</dbReference>
<evidence type="ECO:0000313" key="17">
    <source>
        <dbReference type="EMBL" id="ASI88955.1"/>
    </source>
</evidence>
<evidence type="ECO:0000256" key="7">
    <source>
        <dbReference type="ARBA" id="ARBA00022692"/>
    </source>
</evidence>
<dbReference type="Pfam" id="PF07694">
    <property type="entry name" value="5TM-5TMR_LYT"/>
    <property type="match status" value="1"/>
</dbReference>
<evidence type="ECO:0000256" key="2">
    <source>
        <dbReference type="ARBA" id="ARBA00004651"/>
    </source>
</evidence>
<reference evidence="19" key="1">
    <citation type="submission" date="2016-12" db="EMBL/GenBank/DDBJ databases">
        <title>Comparative genomic analysis reveals the diversity, evolution, and environmental adaptation strategies of the genus Vibrio.</title>
        <authorList>
            <person name="Lin H."/>
            <person name="Wang X."/>
            <person name="Zhang X.-H."/>
        </authorList>
    </citation>
    <scope>NUCLEOTIDE SEQUENCE [LARGE SCALE GENOMIC DNA]</scope>
    <source>
        <strain evidence="19">QT6D1</strain>
    </source>
</reference>
<feature type="domain" description="Signal transduction histidine kinase internal region" evidence="15">
    <location>
        <begin position="366"/>
        <end position="444"/>
    </location>
</feature>
<evidence type="ECO:0000313" key="19">
    <source>
        <dbReference type="Proteomes" id="UP000197092"/>
    </source>
</evidence>
<feature type="transmembrane region" description="Helical" evidence="14">
    <location>
        <begin position="165"/>
        <end position="191"/>
    </location>
</feature>
<evidence type="ECO:0000256" key="6">
    <source>
        <dbReference type="ARBA" id="ARBA00022679"/>
    </source>
</evidence>
<dbReference type="GO" id="GO:0005886">
    <property type="term" value="C:plasma membrane"/>
    <property type="evidence" value="ECO:0007669"/>
    <property type="project" value="UniProtKB-SubCell"/>
</dbReference>
<reference evidence="18 20" key="3">
    <citation type="submission" date="2018-11" db="EMBL/GenBank/DDBJ databases">
        <title>Complete Genome Sequence of Vbrio mediterranei 117-T6: a Potential Pathogen Bacteria Isolated from the Conchocelis of Pyropia.</title>
        <authorList>
            <person name="Liu Q."/>
        </authorList>
    </citation>
    <scope>NUCLEOTIDE SEQUENCE [LARGE SCALE GENOMIC DNA]</scope>
    <source>
        <strain evidence="18 20">117-T6</strain>
    </source>
</reference>
<dbReference type="InterPro" id="IPR010559">
    <property type="entry name" value="Sig_transdc_His_kin_internal"/>
</dbReference>
<keyword evidence="13 14" id="KW-0472">Membrane</keyword>